<accession>A0A8J3YFN3</accession>
<protein>
    <submittedName>
        <fullName evidence="1">Uncharacterized protein</fullName>
    </submittedName>
</protein>
<dbReference type="RefSeq" id="WP_203896766.1">
    <property type="nucleotide sequence ID" value="NZ_BOPF01000001.1"/>
</dbReference>
<organism evidence="1 2">
    <name type="scientific">Virgisporangium aliadipatigenens</name>
    <dbReference type="NCBI Taxonomy" id="741659"/>
    <lineage>
        <taxon>Bacteria</taxon>
        <taxon>Bacillati</taxon>
        <taxon>Actinomycetota</taxon>
        <taxon>Actinomycetes</taxon>
        <taxon>Micromonosporales</taxon>
        <taxon>Micromonosporaceae</taxon>
        <taxon>Virgisporangium</taxon>
    </lineage>
</organism>
<name>A0A8J3YFN3_9ACTN</name>
<proteinExistence type="predicted"/>
<keyword evidence="2" id="KW-1185">Reference proteome</keyword>
<dbReference type="EMBL" id="BOPF01000001">
    <property type="protein sequence ID" value="GIJ43163.1"/>
    <property type="molecule type" value="Genomic_DNA"/>
</dbReference>
<reference evidence="1" key="1">
    <citation type="submission" date="2021-01" db="EMBL/GenBank/DDBJ databases">
        <title>Whole genome shotgun sequence of Virgisporangium aliadipatigenens NBRC 105644.</title>
        <authorList>
            <person name="Komaki H."/>
            <person name="Tamura T."/>
        </authorList>
    </citation>
    <scope>NUCLEOTIDE SEQUENCE</scope>
    <source>
        <strain evidence="1">NBRC 105644</strain>
    </source>
</reference>
<dbReference type="Proteomes" id="UP000619260">
    <property type="component" value="Unassembled WGS sequence"/>
</dbReference>
<comment type="caution">
    <text evidence="1">The sequence shown here is derived from an EMBL/GenBank/DDBJ whole genome shotgun (WGS) entry which is preliminary data.</text>
</comment>
<gene>
    <name evidence="1" type="ORF">Val02_00490</name>
</gene>
<evidence type="ECO:0000313" key="2">
    <source>
        <dbReference type="Proteomes" id="UP000619260"/>
    </source>
</evidence>
<evidence type="ECO:0000313" key="1">
    <source>
        <dbReference type="EMBL" id="GIJ43163.1"/>
    </source>
</evidence>
<dbReference type="AlphaFoldDB" id="A0A8J3YFN3"/>
<sequence>MSQETVSDLHSYVLDRLDSHLAELQRLRRELAGRHLTPPGERRRLAAATATAALRYGRDIDSVLEESP</sequence>